<dbReference type="GO" id="GO:0016301">
    <property type="term" value="F:kinase activity"/>
    <property type="evidence" value="ECO:0007669"/>
    <property type="project" value="UniProtKB-KW"/>
</dbReference>
<keyword evidence="2" id="KW-0472">Membrane</keyword>
<keyword evidence="3" id="KW-0808">Transferase</keyword>
<protein>
    <submittedName>
        <fullName evidence="3">Protein kinase</fullName>
        <ecNumber evidence="3">2.7.-.-</ecNumber>
    </submittedName>
</protein>
<accession>A0A422N8L9</accession>
<dbReference type="GeneID" id="40322127"/>
<evidence type="ECO:0000313" key="3">
    <source>
        <dbReference type="EMBL" id="RNF01791.1"/>
    </source>
</evidence>
<name>A0A422N8L9_9TRYP</name>
<evidence type="ECO:0000313" key="4">
    <source>
        <dbReference type="Proteomes" id="UP000284403"/>
    </source>
</evidence>
<feature type="transmembrane region" description="Helical" evidence="2">
    <location>
        <begin position="361"/>
        <end position="383"/>
    </location>
</feature>
<keyword evidence="4" id="KW-1185">Reference proteome</keyword>
<proteinExistence type="predicted"/>
<comment type="caution">
    <text evidence="3">The sequence shown here is derived from an EMBL/GenBank/DDBJ whole genome shotgun (WGS) entry which is preliminary data.</text>
</comment>
<feature type="region of interest" description="Disordered" evidence="1">
    <location>
        <begin position="254"/>
        <end position="313"/>
    </location>
</feature>
<dbReference type="OrthoDB" id="258103at2759"/>
<feature type="region of interest" description="Disordered" evidence="1">
    <location>
        <begin position="96"/>
        <end position="242"/>
    </location>
</feature>
<dbReference type="AlphaFoldDB" id="A0A422N8L9"/>
<feature type="compositionally biased region" description="Low complexity" evidence="1">
    <location>
        <begin position="296"/>
        <end position="308"/>
    </location>
</feature>
<keyword evidence="2" id="KW-0812">Transmembrane</keyword>
<dbReference type="RefSeq" id="XP_029224526.1">
    <property type="nucleotide sequence ID" value="XM_029375363.1"/>
</dbReference>
<keyword evidence="2" id="KW-1133">Transmembrane helix</keyword>
<gene>
    <name evidence="3" type="ORF">Tco025E_08516</name>
</gene>
<evidence type="ECO:0000256" key="1">
    <source>
        <dbReference type="SAM" id="MobiDB-lite"/>
    </source>
</evidence>
<dbReference type="EC" id="2.7.-.-" evidence="3"/>
<organism evidence="3 4">
    <name type="scientific">Trypanosoma conorhini</name>
    <dbReference type="NCBI Taxonomy" id="83891"/>
    <lineage>
        <taxon>Eukaryota</taxon>
        <taxon>Discoba</taxon>
        <taxon>Euglenozoa</taxon>
        <taxon>Kinetoplastea</taxon>
        <taxon>Metakinetoplastina</taxon>
        <taxon>Trypanosomatida</taxon>
        <taxon>Trypanosomatidae</taxon>
        <taxon>Trypanosoma</taxon>
    </lineage>
</organism>
<keyword evidence="3" id="KW-0418">Kinase</keyword>
<reference evidence="3 4" key="1">
    <citation type="journal article" date="2018" name="BMC Genomics">
        <title>Genomic comparison of Trypanosoma conorhini and Trypanosoma rangeli to Trypanosoma cruzi strains of high and low virulence.</title>
        <authorList>
            <person name="Bradwell K.R."/>
            <person name="Koparde V.N."/>
            <person name="Matveyev A.V."/>
            <person name="Serrano M.G."/>
            <person name="Alves J.M."/>
            <person name="Parikh H."/>
            <person name="Huang B."/>
            <person name="Lee V."/>
            <person name="Espinosa-Alvarez O."/>
            <person name="Ortiz P.A."/>
            <person name="Costa-Martins A.G."/>
            <person name="Teixeira M.M."/>
            <person name="Buck G.A."/>
        </authorList>
    </citation>
    <scope>NUCLEOTIDE SEQUENCE [LARGE SCALE GENOMIC DNA]</scope>
    <source>
        <strain evidence="3 4">025E</strain>
    </source>
</reference>
<sequence length="509" mass="52379">MLSTDRSHVFFSWRFAAPHATSLFSPTACNGAWRASCRASDGAVVGSPRTRGQPCQPPRSSVLASADCTGCVLWPSQSLSSSLSSFAAARFLVEQPHHSGSGGTTVPRTAMSVTEGDGLPGSPASLPGDRGRRASGPDRHVRQDHEGRGRATESSSHKQQESRAPDALLHAAGALRNTHGGSGRGGSSADVQSPCEPRTGEGPLAQAGADGGSGGGEVPGPHGAEGGATRERPSTPAQWGASFGAIGHANESSRLGAERAAGPPDDAGTGGGGPNSGRPGGRAPAVVPDGWGPSDNAVANEAEVSAEPENAERNVKAHGMPAGRVASVSRARGLVSPTDSPPLRVAHLSPWRRTLTYSLRCWVLCPLVVLLVVVAVITMALAFPTSKSSSQSAFFSLHELVVASMEESVGSLTLTKMARMAVATGSMYFSGNTFPNPRTDILMPLESGMMSRLCAVLRDMDPAKTVASLGAVSLTRQQAAVCITSRSRPGSFVGTVSQNGAIDGFYYVD</sequence>
<evidence type="ECO:0000256" key="2">
    <source>
        <dbReference type="SAM" id="Phobius"/>
    </source>
</evidence>
<dbReference type="Proteomes" id="UP000284403">
    <property type="component" value="Unassembled WGS sequence"/>
</dbReference>
<feature type="compositionally biased region" description="Gly residues" evidence="1">
    <location>
        <begin position="268"/>
        <end position="280"/>
    </location>
</feature>
<dbReference type="EMBL" id="MKKU01000805">
    <property type="protein sequence ID" value="RNF01791.1"/>
    <property type="molecule type" value="Genomic_DNA"/>
</dbReference>
<feature type="non-terminal residue" evidence="3">
    <location>
        <position position="509"/>
    </location>
</feature>
<feature type="compositionally biased region" description="Gly residues" evidence="1">
    <location>
        <begin position="209"/>
        <end position="226"/>
    </location>
</feature>
<feature type="compositionally biased region" description="Basic and acidic residues" evidence="1">
    <location>
        <begin position="129"/>
        <end position="164"/>
    </location>
</feature>